<organism evidence="5 6">
    <name type="scientific">Agathobacter ruminis</name>
    <dbReference type="NCBI Taxonomy" id="1712665"/>
    <lineage>
        <taxon>Bacteria</taxon>
        <taxon>Bacillati</taxon>
        <taxon>Bacillota</taxon>
        <taxon>Clostridia</taxon>
        <taxon>Lachnospirales</taxon>
        <taxon>Lachnospiraceae</taxon>
        <taxon>Agathobacter</taxon>
    </lineage>
</organism>
<sequence>MGQIDLKPMKTAIVGCGAISDIFFQNFTKRFEMIDLKYCCSKGGASAAQKAQQYGIKNSTLEEILADSEIELIINATPTSQHYDIIKAALDAGKHVFTEKVITTDFKKAQELRDLAHKKGLYLCSEPDHFMGAAWQCAREYIDAGIVGKVSSVIATASQNQDGLMDFLRYTNEPGGGPGFDYGIYLITQMLALFGPVKEVCGTMQTTNPHHVHRRISRPELGHSYEAMNEDLVSATLVFHSGVIATVHLDANSIIEAPAPFMIYGKYGVLEMSRPSEFSGEVKLHRQDSHEPSLLQPVHGFDHDSRGVGAAEMAWAIRMGRTPRAEASLGIHCLEICQGILASGRTRSFYQMTTTCEQPAPLPKGYRGFPMFYHDEEASLIFLE</sequence>
<dbReference type="InterPro" id="IPR036291">
    <property type="entry name" value="NAD(P)-bd_dom_sf"/>
</dbReference>
<reference evidence="5 6" key="2">
    <citation type="submission" date="2017-10" db="EMBL/GenBank/DDBJ databases">
        <authorList>
            <person name="Banno H."/>
            <person name="Chua N.-H."/>
        </authorList>
    </citation>
    <scope>NUCLEOTIDE SEQUENCE [LARGE SCALE GENOMIC DNA]</scope>
    <source>
        <strain evidence="5 6">JK623</strain>
    </source>
</reference>
<evidence type="ECO:0000259" key="4">
    <source>
        <dbReference type="Pfam" id="PF22725"/>
    </source>
</evidence>
<dbReference type="GO" id="GO:0016491">
    <property type="term" value="F:oxidoreductase activity"/>
    <property type="evidence" value="ECO:0007669"/>
    <property type="project" value="UniProtKB-KW"/>
</dbReference>
<gene>
    <name evidence="5" type="ORF">CSX02_07955</name>
</gene>
<dbReference type="EMBL" id="PDYG01000056">
    <property type="protein sequence ID" value="PHU37391.1"/>
    <property type="molecule type" value="Genomic_DNA"/>
</dbReference>
<feature type="domain" description="GFO/IDH/MocA-like oxidoreductase" evidence="4">
    <location>
        <begin position="136"/>
        <end position="270"/>
    </location>
</feature>
<dbReference type="Proteomes" id="UP000224563">
    <property type="component" value="Unassembled WGS sequence"/>
</dbReference>
<dbReference type="RefSeq" id="WP_099386276.1">
    <property type="nucleotide sequence ID" value="NZ_JANSWH010000047.1"/>
</dbReference>
<dbReference type="Gene3D" id="3.30.360.10">
    <property type="entry name" value="Dihydrodipicolinate Reductase, domain 2"/>
    <property type="match status" value="1"/>
</dbReference>
<dbReference type="Pfam" id="PF22725">
    <property type="entry name" value="GFO_IDH_MocA_C3"/>
    <property type="match status" value="1"/>
</dbReference>
<dbReference type="Gene3D" id="3.40.50.720">
    <property type="entry name" value="NAD(P)-binding Rossmann-like Domain"/>
    <property type="match status" value="1"/>
</dbReference>
<evidence type="ECO:0000256" key="1">
    <source>
        <dbReference type="ARBA" id="ARBA00010928"/>
    </source>
</evidence>
<comment type="similarity">
    <text evidence="1">Belongs to the Gfo/Idh/MocA family.</text>
</comment>
<evidence type="ECO:0000256" key="2">
    <source>
        <dbReference type="ARBA" id="ARBA00023002"/>
    </source>
</evidence>
<dbReference type="Pfam" id="PF01408">
    <property type="entry name" value="GFO_IDH_MocA"/>
    <property type="match status" value="1"/>
</dbReference>
<protein>
    <submittedName>
        <fullName evidence="5">Oxidoreductase</fullName>
    </submittedName>
</protein>
<reference evidence="5 6" key="1">
    <citation type="submission" date="2017-10" db="EMBL/GenBank/DDBJ databases">
        <title>Resolving the taxonomy of Roseburia spp., Eubacterium rectale and Agathobacter spp. through phylogenomic analysis.</title>
        <authorList>
            <person name="Sheridan P.O."/>
            <person name="Walker A.W."/>
            <person name="Duncan S.H."/>
            <person name="Scott K.P."/>
            <person name="Toole P.W.O."/>
            <person name="Luis P."/>
            <person name="Flint H.J."/>
        </authorList>
    </citation>
    <scope>NUCLEOTIDE SEQUENCE [LARGE SCALE GENOMIC DNA]</scope>
    <source>
        <strain evidence="5 6">JK623</strain>
    </source>
</reference>
<dbReference type="PANTHER" id="PTHR43708">
    <property type="entry name" value="CONSERVED EXPRESSED OXIDOREDUCTASE (EUROFUNG)"/>
    <property type="match status" value="1"/>
</dbReference>
<accession>A0A2G3E2E5</accession>
<keyword evidence="6" id="KW-1185">Reference proteome</keyword>
<dbReference type="PANTHER" id="PTHR43708:SF5">
    <property type="entry name" value="CONSERVED EXPRESSED OXIDOREDUCTASE (EUROFUNG)-RELATED"/>
    <property type="match status" value="1"/>
</dbReference>
<dbReference type="InterPro" id="IPR051317">
    <property type="entry name" value="Gfo/Idh/MocA_oxidoreduct"/>
</dbReference>
<evidence type="ECO:0000259" key="3">
    <source>
        <dbReference type="Pfam" id="PF01408"/>
    </source>
</evidence>
<keyword evidence="2" id="KW-0560">Oxidoreductase</keyword>
<comment type="caution">
    <text evidence="5">The sequence shown here is derived from an EMBL/GenBank/DDBJ whole genome shotgun (WGS) entry which is preliminary data.</text>
</comment>
<evidence type="ECO:0000313" key="5">
    <source>
        <dbReference type="EMBL" id="PHU37391.1"/>
    </source>
</evidence>
<name>A0A2G3E2E5_9FIRM</name>
<proteinExistence type="inferred from homology"/>
<feature type="domain" description="Gfo/Idh/MocA-like oxidoreductase N-terminal" evidence="3">
    <location>
        <begin position="10"/>
        <end position="122"/>
    </location>
</feature>
<dbReference type="GO" id="GO:0000166">
    <property type="term" value="F:nucleotide binding"/>
    <property type="evidence" value="ECO:0007669"/>
    <property type="project" value="InterPro"/>
</dbReference>
<dbReference type="SUPFAM" id="SSF51735">
    <property type="entry name" value="NAD(P)-binding Rossmann-fold domains"/>
    <property type="match status" value="1"/>
</dbReference>
<dbReference type="AlphaFoldDB" id="A0A2G3E2E5"/>
<dbReference type="InterPro" id="IPR000683">
    <property type="entry name" value="Gfo/Idh/MocA-like_OxRdtase_N"/>
</dbReference>
<evidence type="ECO:0000313" key="6">
    <source>
        <dbReference type="Proteomes" id="UP000224563"/>
    </source>
</evidence>
<dbReference type="InterPro" id="IPR055170">
    <property type="entry name" value="GFO_IDH_MocA-like_dom"/>
</dbReference>